<dbReference type="SUPFAM" id="SSF56176">
    <property type="entry name" value="FAD-binding/transporter-associated domain-like"/>
    <property type="match status" value="1"/>
</dbReference>
<evidence type="ECO:0000256" key="6">
    <source>
        <dbReference type="ARBA" id="ARBA00023002"/>
    </source>
</evidence>
<keyword evidence="6" id="KW-0560">Oxidoreductase</keyword>
<dbReference type="Gramene" id="OIV99754">
    <property type="protein sequence ID" value="OIV99754"/>
    <property type="gene ID" value="TanjilG_26092"/>
</dbReference>
<evidence type="ECO:0000256" key="7">
    <source>
        <dbReference type="ARBA" id="ARBA00048224"/>
    </source>
</evidence>
<dbReference type="EMBL" id="CM007372">
    <property type="protein sequence ID" value="OIV99754.1"/>
    <property type="molecule type" value="Genomic_DNA"/>
</dbReference>
<reference evidence="10 11" key="1">
    <citation type="journal article" date="2017" name="Plant Biotechnol. J.">
        <title>A comprehensive draft genome sequence for lupin (Lupinus angustifolius), an emerging health food: insights into plant-microbe interactions and legume evolution.</title>
        <authorList>
            <person name="Hane J.K."/>
            <person name="Ming Y."/>
            <person name="Kamphuis L.G."/>
            <person name="Nelson M.N."/>
            <person name="Garg G."/>
            <person name="Atkins C.A."/>
            <person name="Bayer P.E."/>
            <person name="Bravo A."/>
            <person name="Bringans S."/>
            <person name="Cannon S."/>
            <person name="Edwards D."/>
            <person name="Foley R."/>
            <person name="Gao L.L."/>
            <person name="Harrison M.J."/>
            <person name="Huang W."/>
            <person name="Hurgobin B."/>
            <person name="Li S."/>
            <person name="Liu C.W."/>
            <person name="McGrath A."/>
            <person name="Morahan G."/>
            <person name="Murray J."/>
            <person name="Weller J."/>
            <person name="Jian J."/>
            <person name="Singh K.B."/>
        </authorList>
    </citation>
    <scope>NUCLEOTIDE SEQUENCE [LARGE SCALE GENOMIC DNA]</scope>
    <source>
        <strain evidence="11">cv. Tanjil</strain>
        <tissue evidence="10">Whole plant</tissue>
    </source>
</reference>
<dbReference type="InterPro" id="IPR036318">
    <property type="entry name" value="FAD-bd_PCMH-like_sf"/>
</dbReference>
<dbReference type="Pfam" id="PF01565">
    <property type="entry name" value="FAD_binding_4"/>
    <property type="match status" value="1"/>
</dbReference>
<dbReference type="InterPro" id="IPR016170">
    <property type="entry name" value="Cytok_DH_C_sf"/>
</dbReference>
<dbReference type="GO" id="GO:0009823">
    <property type="term" value="P:cytokinin catabolic process"/>
    <property type="evidence" value="ECO:0007669"/>
    <property type="project" value="EnsemblPlants"/>
</dbReference>
<dbReference type="InterPro" id="IPR050432">
    <property type="entry name" value="FAD-linked_Oxidoreductases_BP"/>
</dbReference>
<evidence type="ECO:0000259" key="9">
    <source>
        <dbReference type="PROSITE" id="PS51387"/>
    </source>
</evidence>
<evidence type="ECO:0000256" key="1">
    <source>
        <dbReference type="ARBA" id="ARBA00001974"/>
    </source>
</evidence>
<dbReference type="PANTHER" id="PTHR13878">
    <property type="entry name" value="GULONOLACTONE OXIDASE"/>
    <property type="match status" value="1"/>
</dbReference>
<evidence type="ECO:0000256" key="2">
    <source>
        <dbReference type="ARBA" id="ARBA00005466"/>
    </source>
</evidence>
<comment type="cofactor">
    <cofactor evidence="1">
        <name>FAD</name>
        <dbReference type="ChEBI" id="CHEBI:57692"/>
    </cofactor>
</comment>
<name>A0A4P1R2P2_LUPAN</name>
<dbReference type="GO" id="GO:0071949">
    <property type="term" value="F:FAD binding"/>
    <property type="evidence" value="ECO:0007669"/>
    <property type="project" value="InterPro"/>
</dbReference>
<dbReference type="InterPro" id="IPR016164">
    <property type="entry name" value="FAD-linked_Oxase-like_C"/>
</dbReference>
<sequence length="435" mass="48872">MAKNYPFPTYLIPLLLTIILLISTVSKTKGWKTMLPPELAIDKSISQNLRNDIETIQLASKDYGNIMQEFPAAVFHPSSINDIASLIKLSYNSSVPFTIAARGQGHSISGQAMARDGVVVDMASFRKQRNGVGISVHEDPFIGYYADVGGEQLWIDVLHKTLEHGVAPVSWTDYLYLTLGGTLSNAGISGTTFRYGPQITNVHEMDVITGKGDLVTCSSQENSELFHAVLGGLGQFGVIARARIALKPAPKRVKWVRLLYSDFSDFTKDQERLISMDGIRTQHIALDYLEGMLLMHQGPINNWRSSFFPLSEHPRIASLITKHNIIYCLEVAKYYDEQSEKNVNKGIQDLLQGLDYVPEFYYEKDVTFVEFLNRVRSGELKLQSQGLWDVPHPWLNLFIPRSQIMDFNSGVFNDIILKRNITNGPVLVYPMHGSK</sequence>
<dbReference type="Pfam" id="PF09265">
    <property type="entry name" value="Cytokin-bind"/>
    <property type="match status" value="1"/>
</dbReference>
<evidence type="ECO:0000313" key="11">
    <source>
        <dbReference type="Proteomes" id="UP000188354"/>
    </source>
</evidence>
<keyword evidence="11" id="KW-1185">Reference proteome</keyword>
<keyword evidence="5" id="KW-0274">FAD</keyword>
<dbReference type="InterPro" id="IPR016166">
    <property type="entry name" value="FAD-bd_PCMH"/>
</dbReference>
<dbReference type="PROSITE" id="PS51387">
    <property type="entry name" value="FAD_PCMH"/>
    <property type="match status" value="1"/>
</dbReference>
<dbReference type="EC" id="1.5.99.12" evidence="3"/>
<comment type="catalytic activity">
    <reaction evidence="7">
        <text>N(6)-dimethylallyladenine + A + H2O = 3-methyl-2-butenal + adenine + AH2</text>
        <dbReference type="Rhea" id="RHEA:13625"/>
        <dbReference type="ChEBI" id="CHEBI:13193"/>
        <dbReference type="ChEBI" id="CHEBI:15377"/>
        <dbReference type="ChEBI" id="CHEBI:15825"/>
        <dbReference type="ChEBI" id="CHEBI:16708"/>
        <dbReference type="ChEBI" id="CHEBI:17499"/>
        <dbReference type="ChEBI" id="CHEBI:17660"/>
        <dbReference type="EC" id="1.5.99.12"/>
    </reaction>
</comment>
<feature type="domain" description="FAD-binding PCMH-type" evidence="9">
    <location>
        <begin position="67"/>
        <end position="249"/>
    </location>
</feature>
<dbReference type="AlphaFoldDB" id="A0A4P1R2P2"/>
<dbReference type="PROSITE" id="PS00862">
    <property type="entry name" value="OX2_COVAL_FAD"/>
    <property type="match status" value="1"/>
</dbReference>
<dbReference type="InterPro" id="IPR006093">
    <property type="entry name" value="Oxy_OxRdtase_FAD_BS"/>
</dbReference>
<evidence type="ECO:0000313" key="10">
    <source>
        <dbReference type="EMBL" id="OIV99754.1"/>
    </source>
</evidence>
<dbReference type="GO" id="GO:0005773">
    <property type="term" value="C:vacuole"/>
    <property type="evidence" value="ECO:0007669"/>
    <property type="project" value="EnsemblPlants"/>
</dbReference>
<dbReference type="GO" id="GO:0008131">
    <property type="term" value="F:primary methylamine oxidase activity"/>
    <property type="evidence" value="ECO:0007669"/>
    <property type="project" value="EnsemblPlants"/>
</dbReference>
<protein>
    <recommendedName>
        <fullName evidence="3">cytokinin dehydrogenase</fullName>
        <ecNumber evidence="3">1.5.99.12</ecNumber>
    </recommendedName>
</protein>
<keyword evidence="8" id="KW-0732">Signal</keyword>
<dbReference type="GO" id="GO:0019139">
    <property type="term" value="F:cytokinin dehydrogenase activity"/>
    <property type="evidence" value="ECO:0007669"/>
    <property type="project" value="UniProtKB-EC"/>
</dbReference>
<organism evidence="10 11">
    <name type="scientific">Lupinus angustifolius</name>
    <name type="common">Narrow-leaved blue lupine</name>
    <dbReference type="NCBI Taxonomy" id="3871"/>
    <lineage>
        <taxon>Eukaryota</taxon>
        <taxon>Viridiplantae</taxon>
        <taxon>Streptophyta</taxon>
        <taxon>Embryophyta</taxon>
        <taxon>Tracheophyta</taxon>
        <taxon>Spermatophyta</taxon>
        <taxon>Magnoliopsida</taxon>
        <taxon>eudicotyledons</taxon>
        <taxon>Gunneridae</taxon>
        <taxon>Pentapetalae</taxon>
        <taxon>rosids</taxon>
        <taxon>fabids</taxon>
        <taxon>Fabales</taxon>
        <taxon>Fabaceae</taxon>
        <taxon>Papilionoideae</taxon>
        <taxon>50 kb inversion clade</taxon>
        <taxon>genistoids sensu lato</taxon>
        <taxon>core genistoids</taxon>
        <taxon>Genisteae</taxon>
        <taxon>Lupinus</taxon>
    </lineage>
</organism>
<keyword evidence="4" id="KW-0285">Flavoprotein</keyword>
<dbReference type="Gene3D" id="3.30.43.10">
    <property type="entry name" value="Uridine Diphospho-n-acetylenolpyruvylglucosamine Reductase, domain 2"/>
    <property type="match status" value="1"/>
</dbReference>
<evidence type="ECO:0000256" key="8">
    <source>
        <dbReference type="SAM" id="SignalP"/>
    </source>
</evidence>
<accession>A0A4P1R2P2</accession>
<dbReference type="Gene3D" id="3.30.465.10">
    <property type="match status" value="1"/>
</dbReference>
<evidence type="ECO:0000256" key="5">
    <source>
        <dbReference type="ARBA" id="ARBA00022827"/>
    </source>
</evidence>
<dbReference type="InterPro" id="IPR006094">
    <property type="entry name" value="Oxid_FAD_bind_N"/>
</dbReference>
<feature type="signal peptide" evidence="8">
    <location>
        <begin position="1"/>
        <end position="30"/>
    </location>
</feature>
<dbReference type="STRING" id="3871.A0A4P1R2P2"/>
<comment type="similarity">
    <text evidence="2">Belongs to the oxygen-dependent FAD-linked oxidoreductase family.</text>
</comment>
<dbReference type="InterPro" id="IPR015345">
    <property type="entry name" value="Cytokinin_DH_FAD/cytokin-bd"/>
</dbReference>
<feature type="chain" id="PRO_5020037928" description="cytokinin dehydrogenase" evidence="8">
    <location>
        <begin position="31"/>
        <end position="435"/>
    </location>
</feature>
<dbReference type="PANTHER" id="PTHR13878:SF127">
    <property type="entry name" value="CYTOKININ DEHYDROGENASE 3"/>
    <property type="match status" value="1"/>
</dbReference>
<dbReference type="Proteomes" id="UP000188354">
    <property type="component" value="Chromosome LG12"/>
</dbReference>
<dbReference type="SUPFAM" id="SSF55103">
    <property type="entry name" value="FAD-linked oxidases, C-terminal domain"/>
    <property type="match status" value="1"/>
</dbReference>
<gene>
    <name evidence="10" type="ORF">TanjilG_26092</name>
</gene>
<dbReference type="Gene3D" id="3.40.462.10">
    <property type="entry name" value="FAD-linked oxidases, C-terminal domain"/>
    <property type="match status" value="1"/>
</dbReference>
<dbReference type="InterPro" id="IPR016169">
    <property type="entry name" value="FAD-bd_PCMH_sub2"/>
</dbReference>
<dbReference type="InterPro" id="IPR016167">
    <property type="entry name" value="FAD-bd_PCMH_sub1"/>
</dbReference>
<proteinExistence type="inferred from homology"/>
<evidence type="ECO:0000256" key="4">
    <source>
        <dbReference type="ARBA" id="ARBA00022630"/>
    </source>
</evidence>
<evidence type="ECO:0000256" key="3">
    <source>
        <dbReference type="ARBA" id="ARBA00011928"/>
    </source>
</evidence>